<name>A0A645EWB0_9ZZZZ</name>
<reference evidence="1" key="1">
    <citation type="submission" date="2019-08" db="EMBL/GenBank/DDBJ databases">
        <authorList>
            <person name="Kucharzyk K."/>
            <person name="Murdoch R.W."/>
            <person name="Higgins S."/>
            <person name="Loffler F."/>
        </authorList>
    </citation>
    <scope>NUCLEOTIDE SEQUENCE</scope>
</reference>
<accession>A0A645EWB0</accession>
<proteinExistence type="predicted"/>
<dbReference type="AlphaFoldDB" id="A0A645EWB0"/>
<comment type="caution">
    <text evidence="1">The sequence shown here is derived from an EMBL/GenBank/DDBJ whole genome shotgun (WGS) entry which is preliminary data.</text>
</comment>
<dbReference type="EMBL" id="VSSQ01051625">
    <property type="protein sequence ID" value="MPN05720.1"/>
    <property type="molecule type" value="Genomic_DNA"/>
</dbReference>
<evidence type="ECO:0000313" key="1">
    <source>
        <dbReference type="EMBL" id="MPN05720.1"/>
    </source>
</evidence>
<sequence length="89" mass="10259">MRLNPFLLENLMKENIEVGRVSGFLRKKFFVHASGKCGQFLIPLEVVLKICDAVFECPYFGFLFPDFVGKFIETAFSNAFFHISVNQLF</sequence>
<gene>
    <name evidence="1" type="ORF">SDC9_152973</name>
</gene>
<protein>
    <submittedName>
        <fullName evidence="1">Uncharacterized protein</fullName>
    </submittedName>
</protein>
<organism evidence="1">
    <name type="scientific">bioreactor metagenome</name>
    <dbReference type="NCBI Taxonomy" id="1076179"/>
    <lineage>
        <taxon>unclassified sequences</taxon>
        <taxon>metagenomes</taxon>
        <taxon>ecological metagenomes</taxon>
    </lineage>
</organism>